<organism evidence="10 11">
    <name type="scientific">Candidatus Aveggerthella stercoripullorum</name>
    <dbReference type="NCBI Taxonomy" id="2840688"/>
    <lineage>
        <taxon>Bacteria</taxon>
        <taxon>Bacillati</taxon>
        <taxon>Actinomycetota</taxon>
        <taxon>Coriobacteriia</taxon>
        <taxon>Eggerthellales</taxon>
        <taxon>Eggerthellaceae</taxon>
        <taxon>Eggerthellaceae incertae sedis</taxon>
        <taxon>Candidatus Aveggerthella</taxon>
    </lineage>
</organism>
<evidence type="ECO:0000256" key="7">
    <source>
        <dbReference type="ARBA" id="ARBA00023012"/>
    </source>
</evidence>
<evidence type="ECO:0000256" key="2">
    <source>
        <dbReference type="ARBA" id="ARBA00004236"/>
    </source>
</evidence>
<evidence type="ECO:0000256" key="5">
    <source>
        <dbReference type="ARBA" id="ARBA00022679"/>
    </source>
</evidence>
<reference evidence="10" key="1">
    <citation type="submission" date="2020-10" db="EMBL/GenBank/DDBJ databases">
        <authorList>
            <person name="Gilroy R."/>
        </authorList>
    </citation>
    <scope>NUCLEOTIDE SEQUENCE</scope>
    <source>
        <strain evidence="10">ChiGjej1B1-2707</strain>
    </source>
</reference>
<accession>A0A9D1A3H9</accession>
<comment type="catalytic activity">
    <reaction evidence="1">
        <text>ATP + protein L-histidine = ADP + protein N-phospho-L-histidine.</text>
        <dbReference type="EC" id="2.7.13.3"/>
    </reaction>
</comment>
<dbReference type="GO" id="GO:0000156">
    <property type="term" value="F:phosphorelay response regulator activity"/>
    <property type="evidence" value="ECO:0007669"/>
    <property type="project" value="TreeGrafter"/>
</dbReference>
<dbReference type="PANTHER" id="PTHR42878">
    <property type="entry name" value="TWO-COMPONENT HISTIDINE KINASE"/>
    <property type="match status" value="1"/>
</dbReference>
<dbReference type="Pfam" id="PF00512">
    <property type="entry name" value="HisKA"/>
    <property type="match status" value="1"/>
</dbReference>
<evidence type="ECO:0000256" key="4">
    <source>
        <dbReference type="ARBA" id="ARBA00022553"/>
    </source>
</evidence>
<evidence type="ECO:0000256" key="6">
    <source>
        <dbReference type="ARBA" id="ARBA00022777"/>
    </source>
</evidence>
<dbReference type="AlphaFoldDB" id="A0A9D1A3H9"/>
<dbReference type="InterPro" id="IPR003661">
    <property type="entry name" value="HisK_dim/P_dom"/>
</dbReference>
<evidence type="ECO:0000313" key="11">
    <source>
        <dbReference type="Proteomes" id="UP000824261"/>
    </source>
</evidence>
<protein>
    <recommendedName>
        <fullName evidence="8">Sensor-like histidine kinase SenX3</fullName>
        <ecNumber evidence="3">2.7.13.3</ecNumber>
    </recommendedName>
</protein>
<dbReference type="InterPro" id="IPR005467">
    <property type="entry name" value="His_kinase_dom"/>
</dbReference>
<comment type="subcellular location">
    <subcellularLocation>
        <location evidence="2">Cell membrane</location>
    </subcellularLocation>
</comment>
<dbReference type="EC" id="2.7.13.3" evidence="3"/>
<keyword evidence="6 10" id="KW-0418">Kinase</keyword>
<dbReference type="EMBL" id="DVGB01000098">
    <property type="protein sequence ID" value="HIR02231.1"/>
    <property type="molecule type" value="Genomic_DNA"/>
</dbReference>
<dbReference type="InterPro" id="IPR004358">
    <property type="entry name" value="Sig_transdc_His_kin-like_C"/>
</dbReference>
<dbReference type="CDD" id="cd00075">
    <property type="entry name" value="HATPase"/>
    <property type="match status" value="1"/>
</dbReference>
<comment type="caution">
    <text evidence="10">The sequence shown here is derived from an EMBL/GenBank/DDBJ whole genome shotgun (WGS) entry which is preliminary data.</text>
</comment>
<dbReference type="PANTHER" id="PTHR42878:SF12">
    <property type="entry name" value="SENSOR HISTIDINE KINASE YCBM"/>
    <property type="match status" value="1"/>
</dbReference>
<keyword evidence="4" id="KW-0597">Phosphoprotein</keyword>
<dbReference type="CDD" id="cd00082">
    <property type="entry name" value="HisKA"/>
    <property type="match status" value="1"/>
</dbReference>
<gene>
    <name evidence="10" type="ORF">IAA69_08245</name>
</gene>
<dbReference type="SUPFAM" id="SSF47384">
    <property type="entry name" value="Homodimeric domain of signal transducing histidine kinase"/>
    <property type="match status" value="1"/>
</dbReference>
<evidence type="ECO:0000256" key="1">
    <source>
        <dbReference type="ARBA" id="ARBA00000085"/>
    </source>
</evidence>
<keyword evidence="7" id="KW-0902">Two-component regulatory system</keyword>
<evidence type="ECO:0000259" key="9">
    <source>
        <dbReference type="PROSITE" id="PS50109"/>
    </source>
</evidence>
<dbReference type="Proteomes" id="UP000824261">
    <property type="component" value="Unassembled WGS sequence"/>
</dbReference>
<dbReference type="GO" id="GO:0007234">
    <property type="term" value="P:osmosensory signaling via phosphorelay pathway"/>
    <property type="evidence" value="ECO:0007669"/>
    <property type="project" value="TreeGrafter"/>
</dbReference>
<proteinExistence type="predicted"/>
<dbReference type="Gene3D" id="1.10.287.130">
    <property type="match status" value="1"/>
</dbReference>
<dbReference type="SMART" id="SM00388">
    <property type="entry name" value="HisKA"/>
    <property type="match status" value="1"/>
</dbReference>
<name>A0A9D1A3H9_9ACTN</name>
<dbReference type="PROSITE" id="PS50109">
    <property type="entry name" value="HIS_KIN"/>
    <property type="match status" value="1"/>
</dbReference>
<feature type="domain" description="Histidine kinase" evidence="9">
    <location>
        <begin position="85"/>
        <end position="303"/>
    </location>
</feature>
<dbReference type="SMART" id="SM00387">
    <property type="entry name" value="HATPase_c"/>
    <property type="match status" value="1"/>
</dbReference>
<evidence type="ECO:0000256" key="3">
    <source>
        <dbReference type="ARBA" id="ARBA00012438"/>
    </source>
</evidence>
<dbReference type="InterPro" id="IPR050351">
    <property type="entry name" value="BphY/WalK/GraS-like"/>
</dbReference>
<dbReference type="GO" id="GO:0030295">
    <property type="term" value="F:protein kinase activator activity"/>
    <property type="evidence" value="ECO:0007669"/>
    <property type="project" value="TreeGrafter"/>
</dbReference>
<dbReference type="InterPro" id="IPR003594">
    <property type="entry name" value="HATPase_dom"/>
</dbReference>
<sequence>MGWVVAIALAIALLCAVVLYERELGCLARFLRRRDRSANERATVSFSTPGISSVAAAVNGEMDALRDERVVLGERQEAFQRDLAALSHDIRTPLAGAQGYLQLHERSADPAERERCLREASSRLSAMRELTDRLFDYAKAADADSPFACEPVEVLPILAEVLAGAYPQFSERGWEPAIDFEDDGVTVLADPEALSRVFSNLLANALRHGASAPAISQRFVPPEGEEGSSMVELAFSNRVEDAGAIDADRLFERFYRADGSRSGGGSGLGLAIVANLCRRMGGSVEAAIDCGTLSIIVHLPAAE</sequence>
<evidence type="ECO:0000256" key="8">
    <source>
        <dbReference type="ARBA" id="ARBA00039401"/>
    </source>
</evidence>
<dbReference type="PRINTS" id="PR00344">
    <property type="entry name" value="BCTRLSENSOR"/>
</dbReference>
<evidence type="ECO:0000313" key="10">
    <source>
        <dbReference type="EMBL" id="HIR02231.1"/>
    </source>
</evidence>
<dbReference type="InterPro" id="IPR036890">
    <property type="entry name" value="HATPase_C_sf"/>
</dbReference>
<dbReference type="SUPFAM" id="SSF55874">
    <property type="entry name" value="ATPase domain of HSP90 chaperone/DNA topoisomerase II/histidine kinase"/>
    <property type="match status" value="1"/>
</dbReference>
<dbReference type="Gene3D" id="3.30.565.10">
    <property type="entry name" value="Histidine kinase-like ATPase, C-terminal domain"/>
    <property type="match status" value="1"/>
</dbReference>
<dbReference type="InterPro" id="IPR036097">
    <property type="entry name" value="HisK_dim/P_sf"/>
</dbReference>
<dbReference type="GO" id="GO:0000155">
    <property type="term" value="F:phosphorelay sensor kinase activity"/>
    <property type="evidence" value="ECO:0007669"/>
    <property type="project" value="InterPro"/>
</dbReference>
<reference evidence="10" key="2">
    <citation type="journal article" date="2021" name="PeerJ">
        <title>Extensive microbial diversity within the chicken gut microbiome revealed by metagenomics and culture.</title>
        <authorList>
            <person name="Gilroy R."/>
            <person name="Ravi A."/>
            <person name="Getino M."/>
            <person name="Pursley I."/>
            <person name="Horton D.L."/>
            <person name="Alikhan N.F."/>
            <person name="Baker D."/>
            <person name="Gharbi K."/>
            <person name="Hall N."/>
            <person name="Watson M."/>
            <person name="Adriaenssens E.M."/>
            <person name="Foster-Nyarko E."/>
            <person name="Jarju S."/>
            <person name="Secka A."/>
            <person name="Antonio M."/>
            <person name="Oren A."/>
            <person name="Chaudhuri R.R."/>
            <person name="La Ragione R."/>
            <person name="Hildebrand F."/>
            <person name="Pallen M.J."/>
        </authorList>
    </citation>
    <scope>NUCLEOTIDE SEQUENCE</scope>
    <source>
        <strain evidence="10">ChiGjej1B1-2707</strain>
    </source>
</reference>
<keyword evidence="5" id="KW-0808">Transferase</keyword>
<dbReference type="Pfam" id="PF02518">
    <property type="entry name" value="HATPase_c"/>
    <property type="match status" value="1"/>
</dbReference>
<dbReference type="GO" id="GO:0005886">
    <property type="term" value="C:plasma membrane"/>
    <property type="evidence" value="ECO:0007669"/>
    <property type="project" value="UniProtKB-SubCell"/>
</dbReference>